<feature type="domain" description="RNase H type-1" evidence="1">
    <location>
        <begin position="41"/>
        <end position="124"/>
    </location>
</feature>
<dbReference type="GO" id="GO:0004523">
    <property type="term" value="F:RNA-DNA hybrid ribonuclease activity"/>
    <property type="evidence" value="ECO:0007669"/>
    <property type="project" value="InterPro"/>
</dbReference>
<protein>
    <submittedName>
        <fullName evidence="2">Cytochrome p450</fullName>
    </submittedName>
</protein>
<dbReference type="AlphaFoldDB" id="A0A2K3P1H7"/>
<reference evidence="2 3" key="1">
    <citation type="journal article" date="2014" name="Am. J. Bot.">
        <title>Genome assembly and annotation for red clover (Trifolium pratense; Fabaceae).</title>
        <authorList>
            <person name="Istvanek J."/>
            <person name="Jaros M."/>
            <person name="Krenek A."/>
            <person name="Repkova J."/>
        </authorList>
    </citation>
    <scope>NUCLEOTIDE SEQUENCE [LARGE SCALE GENOMIC DNA]</scope>
    <source>
        <strain evidence="3">cv. Tatra</strain>
        <tissue evidence="2">Young leaves</tissue>
    </source>
</reference>
<reference evidence="2 3" key="2">
    <citation type="journal article" date="2017" name="Front. Plant Sci.">
        <title>Gene Classification and Mining of Molecular Markers Useful in Red Clover (Trifolium pratense) Breeding.</title>
        <authorList>
            <person name="Istvanek J."/>
            <person name="Dluhosova J."/>
            <person name="Dluhos P."/>
            <person name="Patkova L."/>
            <person name="Nedelnik J."/>
            <person name="Repkova J."/>
        </authorList>
    </citation>
    <scope>NUCLEOTIDE SEQUENCE [LARGE SCALE GENOMIC DNA]</scope>
    <source>
        <strain evidence="3">cv. Tatra</strain>
        <tissue evidence="2">Young leaves</tissue>
    </source>
</reference>
<dbReference type="GO" id="GO:0003676">
    <property type="term" value="F:nucleic acid binding"/>
    <property type="evidence" value="ECO:0007669"/>
    <property type="project" value="InterPro"/>
</dbReference>
<dbReference type="PANTHER" id="PTHR47074:SF48">
    <property type="entry name" value="POLYNUCLEOTIDYL TRANSFERASE, RIBONUCLEASE H-LIKE SUPERFAMILY PROTEIN"/>
    <property type="match status" value="1"/>
</dbReference>
<dbReference type="InterPro" id="IPR052929">
    <property type="entry name" value="RNase_H-like_EbsB-rel"/>
</dbReference>
<evidence type="ECO:0000313" key="2">
    <source>
        <dbReference type="EMBL" id="PNY09148.1"/>
    </source>
</evidence>
<gene>
    <name evidence="2" type="ORF">L195_g005693</name>
</gene>
<dbReference type="EMBL" id="ASHM01002958">
    <property type="protein sequence ID" value="PNY09148.1"/>
    <property type="molecule type" value="Genomic_DNA"/>
</dbReference>
<name>A0A2K3P1H7_TRIPR</name>
<dbReference type="InterPro" id="IPR002156">
    <property type="entry name" value="RNaseH_domain"/>
</dbReference>
<dbReference type="Pfam" id="PF13456">
    <property type="entry name" value="RVT_3"/>
    <property type="match status" value="1"/>
</dbReference>
<sequence length="239" mass="26997">MHEYSWEPTNCAESARTTRSHLTVCLSWTKQKPDHLKCNVDFTLFQKHNKIGFGAIVRDLKAVFPMAQTAWSMSMMEVHEGEAASLLSALNWMQDWEADRIIFEPDCKTVVDVIHRNRVCVSEWTFCLDLTKTFDVQTRSISYASSIREMVITSIQSKKTLALTGPPQVNGGIVPLGLVGTNPPSWIVQRRSCWPSTFSLIIRTDRFISTNSLITPRQLLSVVTTVIIVSSLINDHILT</sequence>
<comment type="caution">
    <text evidence="2">The sequence shown here is derived from an EMBL/GenBank/DDBJ whole genome shotgun (WGS) entry which is preliminary data.</text>
</comment>
<evidence type="ECO:0000259" key="1">
    <source>
        <dbReference type="Pfam" id="PF13456"/>
    </source>
</evidence>
<accession>A0A2K3P1H7</accession>
<evidence type="ECO:0000313" key="3">
    <source>
        <dbReference type="Proteomes" id="UP000236291"/>
    </source>
</evidence>
<dbReference type="Proteomes" id="UP000236291">
    <property type="component" value="Unassembled WGS sequence"/>
</dbReference>
<proteinExistence type="predicted"/>
<dbReference type="PANTHER" id="PTHR47074">
    <property type="entry name" value="BNAC02G40300D PROTEIN"/>
    <property type="match status" value="1"/>
</dbReference>
<organism evidence="2 3">
    <name type="scientific">Trifolium pratense</name>
    <name type="common">Red clover</name>
    <dbReference type="NCBI Taxonomy" id="57577"/>
    <lineage>
        <taxon>Eukaryota</taxon>
        <taxon>Viridiplantae</taxon>
        <taxon>Streptophyta</taxon>
        <taxon>Embryophyta</taxon>
        <taxon>Tracheophyta</taxon>
        <taxon>Spermatophyta</taxon>
        <taxon>Magnoliopsida</taxon>
        <taxon>eudicotyledons</taxon>
        <taxon>Gunneridae</taxon>
        <taxon>Pentapetalae</taxon>
        <taxon>rosids</taxon>
        <taxon>fabids</taxon>
        <taxon>Fabales</taxon>
        <taxon>Fabaceae</taxon>
        <taxon>Papilionoideae</taxon>
        <taxon>50 kb inversion clade</taxon>
        <taxon>NPAAA clade</taxon>
        <taxon>Hologalegina</taxon>
        <taxon>IRL clade</taxon>
        <taxon>Trifolieae</taxon>
        <taxon>Trifolium</taxon>
    </lineage>
</organism>